<dbReference type="RefSeq" id="WP_379714528.1">
    <property type="nucleotide sequence ID" value="NZ_JBHTBS010000009.1"/>
</dbReference>
<reference evidence="2" key="1">
    <citation type="journal article" date="2019" name="Int. J. Syst. Evol. Microbiol.">
        <title>The Global Catalogue of Microorganisms (GCM) 10K type strain sequencing project: providing services to taxonomists for standard genome sequencing and annotation.</title>
        <authorList>
            <consortium name="The Broad Institute Genomics Platform"/>
            <consortium name="The Broad Institute Genome Sequencing Center for Infectious Disease"/>
            <person name="Wu L."/>
            <person name="Ma J."/>
        </authorList>
    </citation>
    <scope>NUCLEOTIDE SEQUENCE [LARGE SCALE GENOMIC DNA]</scope>
    <source>
        <strain evidence="2">CGMCC 4.1467</strain>
    </source>
</reference>
<proteinExistence type="predicted"/>
<evidence type="ECO:0000313" key="1">
    <source>
        <dbReference type="EMBL" id="MFC7338760.1"/>
    </source>
</evidence>
<keyword evidence="2" id="KW-1185">Reference proteome</keyword>
<accession>A0ABW2LC44</accession>
<comment type="caution">
    <text evidence="1">The sequence shown here is derived from an EMBL/GenBank/DDBJ whole genome shotgun (WGS) entry which is preliminary data.</text>
</comment>
<name>A0ABW2LC44_9BACT</name>
<dbReference type="Proteomes" id="UP001596472">
    <property type="component" value="Unassembled WGS sequence"/>
</dbReference>
<sequence>MSSLQTRLLTALLAAAIFTCGVWTGRMTASDPTSKMVFTGESQDRSPSKAADEVLRRYSHALNLSSEQRRATRQLFHETAQKVMSLPPLSPERLAEVENFHNKLEPNLDPSQREIAQKLLERTRKRYNSQGQ</sequence>
<gene>
    <name evidence="1" type="ORF">ACFQY0_16310</name>
</gene>
<dbReference type="EMBL" id="JBHTBS010000009">
    <property type="protein sequence ID" value="MFC7338760.1"/>
    <property type="molecule type" value="Genomic_DNA"/>
</dbReference>
<organism evidence="1 2">
    <name type="scientific">Haloferula chungangensis</name>
    <dbReference type="NCBI Taxonomy" id="1048331"/>
    <lineage>
        <taxon>Bacteria</taxon>
        <taxon>Pseudomonadati</taxon>
        <taxon>Verrucomicrobiota</taxon>
        <taxon>Verrucomicrobiia</taxon>
        <taxon>Verrucomicrobiales</taxon>
        <taxon>Verrucomicrobiaceae</taxon>
        <taxon>Haloferula</taxon>
    </lineage>
</organism>
<evidence type="ECO:0008006" key="3">
    <source>
        <dbReference type="Google" id="ProtNLM"/>
    </source>
</evidence>
<evidence type="ECO:0000313" key="2">
    <source>
        <dbReference type="Proteomes" id="UP001596472"/>
    </source>
</evidence>
<protein>
    <recommendedName>
        <fullName evidence="3">DUF4168 domain-containing protein</fullName>
    </recommendedName>
</protein>